<dbReference type="NCBIfam" id="NF001140">
    <property type="entry name" value="PRK00147.1"/>
    <property type="match status" value="1"/>
</dbReference>
<dbReference type="EMBL" id="JQ085818">
    <property type="protein sequence ID" value="AFD03209.1"/>
    <property type="molecule type" value="Genomic_DNA"/>
</dbReference>
<name>H9BWN7_9BACT</name>
<evidence type="ECO:0000256" key="13">
    <source>
        <dbReference type="HAMAP-Rule" id="MF_00113"/>
    </source>
</evidence>
<comment type="function">
    <text evidence="13">Transfers and isomerizes the ribose moiety from AdoMet to the 7-aminomethyl group of 7-deazaguanine (preQ1-tRNA) to give epoxyqueuosine (oQ-tRNA).</text>
</comment>
<dbReference type="InterPro" id="IPR042119">
    <property type="entry name" value="QueA_dom2"/>
</dbReference>
<dbReference type="GO" id="GO:0051075">
    <property type="term" value="F:S-adenosylmethionine:tRNA ribosyltransferase-isomerase activity"/>
    <property type="evidence" value="ECO:0007669"/>
    <property type="project" value="UniProtKB-EC"/>
</dbReference>
<dbReference type="PANTHER" id="PTHR30307:SF0">
    <property type="entry name" value="S-ADENOSYLMETHIONINE:TRNA RIBOSYLTRANSFERASE-ISOMERASE"/>
    <property type="match status" value="1"/>
</dbReference>
<reference evidence="14" key="1">
    <citation type="submission" date="2011-11" db="EMBL/GenBank/DDBJ databases">
        <title>Construction and analysis of a metagenome of deep-sea sediment.</title>
        <authorList>
            <person name="Huo Y.-Y."/>
            <person name="Cheng H."/>
            <person name="Wu M."/>
        </authorList>
    </citation>
    <scope>NUCLEOTIDE SEQUENCE</scope>
</reference>
<dbReference type="FunFam" id="3.40.1780.10:FF:000001">
    <property type="entry name" value="S-adenosylmethionine:tRNA ribosyltransferase-isomerase"/>
    <property type="match status" value="1"/>
</dbReference>
<organism evidence="14">
    <name type="scientific">uncultured bacterium W4-21b</name>
    <dbReference type="NCBI Taxonomy" id="1130993"/>
    <lineage>
        <taxon>Bacteria</taxon>
        <taxon>environmental samples</taxon>
    </lineage>
</organism>
<dbReference type="HAMAP" id="MF_00113">
    <property type="entry name" value="QueA"/>
    <property type="match status" value="1"/>
</dbReference>
<evidence type="ECO:0000256" key="8">
    <source>
        <dbReference type="ARBA" id="ARBA00052751"/>
    </source>
</evidence>
<evidence type="ECO:0000256" key="5">
    <source>
        <dbReference type="ARBA" id="ARBA00022679"/>
    </source>
</evidence>
<evidence type="ECO:0000256" key="2">
    <source>
        <dbReference type="ARBA" id="ARBA00004691"/>
    </source>
</evidence>
<keyword evidence="4 13" id="KW-0963">Cytoplasm</keyword>
<evidence type="ECO:0000256" key="6">
    <source>
        <dbReference type="ARBA" id="ARBA00022691"/>
    </source>
</evidence>
<dbReference type="Pfam" id="PF02547">
    <property type="entry name" value="Queuosine_synth"/>
    <property type="match status" value="1"/>
</dbReference>
<dbReference type="NCBIfam" id="TIGR00113">
    <property type="entry name" value="queA"/>
    <property type="match status" value="1"/>
</dbReference>
<dbReference type="AlphaFoldDB" id="H9BWN7"/>
<evidence type="ECO:0000256" key="9">
    <source>
        <dbReference type="ARBA" id="ARBA00061210"/>
    </source>
</evidence>
<evidence type="ECO:0000256" key="10">
    <source>
        <dbReference type="ARBA" id="ARBA00066503"/>
    </source>
</evidence>
<evidence type="ECO:0000256" key="7">
    <source>
        <dbReference type="ARBA" id="ARBA00022785"/>
    </source>
</evidence>
<keyword evidence="6 13" id="KW-0949">S-adenosyl-L-methionine</keyword>
<keyword evidence="14" id="KW-0413">Isomerase</keyword>
<accession>H9BWN7</accession>
<keyword evidence="7 13" id="KW-0671">Queuosine biosynthesis</keyword>
<comment type="subcellular location">
    <subcellularLocation>
        <location evidence="1 13">Cytoplasm</location>
    </subcellularLocation>
</comment>
<dbReference type="InterPro" id="IPR003699">
    <property type="entry name" value="QueA"/>
</dbReference>
<dbReference type="Gene3D" id="2.40.10.240">
    <property type="entry name" value="QueA-like"/>
    <property type="match status" value="1"/>
</dbReference>
<dbReference type="GO" id="GO:0008616">
    <property type="term" value="P:tRNA queuosine(34) biosynthetic process"/>
    <property type="evidence" value="ECO:0007669"/>
    <property type="project" value="UniProtKB-UniRule"/>
</dbReference>
<dbReference type="GO" id="GO:0005737">
    <property type="term" value="C:cytoplasm"/>
    <property type="evidence" value="ECO:0007669"/>
    <property type="project" value="UniProtKB-SubCell"/>
</dbReference>
<comment type="subunit">
    <text evidence="3 13">Monomer.</text>
</comment>
<dbReference type="InterPro" id="IPR036100">
    <property type="entry name" value="QueA_sf"/>
</dbReference>
<dbReference type="PANTHER" id="PTHR30307">
    <property type="entry name" value="S-ADENOSYLMETHIONINE:TRNA RIBOSYLTRANSFERASE-ISOMERASE"/>
    <property type="match status" value="1"/>
</dbReference>
<dbReference type="UniPathway" id="UPA00392"/>
<evidence type="ECO:0000256" key="11">
    <source>
        <dbReference type="ARBA" id="ARBA00069325"/>
    </source>
</evidence>
<dbReference type="InterPro" id="IPR042118">
    <property type="entry name" value="QueA_dom1"/>
</dbReference>
<dbReference type="EC" id="2.4.99.17" evidence="10 13"/>
<proteinExistence type="inferred from homology"/>
<evidence type="ECO:0000313" key="14">
    <source>
        <dbReference type="EMBL" id="AFD03209.1"/>
    </source>
</evidence>
<comment type="pathway">
    <text evidence="2 13">tRNA modification; tRNA-queuosine biosynthesis.</text>
</comment>
<dbReference type="SUPFAM" id="SSF111337">
    <property type="entry name" value="QueA-like"/>
    <property type="match status" value="1"/>
</dbReference>
<evidence type="ECO:0000256" key="1">
    <source>
        <dbReference type="ARBA" id="ARBA00004496"/>
    </source>
</evidence>
<sequence length="352" mass="39264">MKLADFDYNLPAKLIAQEPLAHRTDARLLVLNRLTGEIKHRQFTDIAECFGEEDCLVLNDTRVLKARLFGKKETGGKVEVLLHKELDGDRNEWEVLLNPSGRIRMGSVLSFQKNGQCLKGAIIDGPSKDSGMRRIRFHGERNVPMLLDDLGHVPLPPYIDRPDTDIDQELYQTVFAKFPGAVASPTAGLHFNSTLLEKIKEKGTEVIFVTLHVGYGTFQPVAVENIEDHNMVSERYEVSSDSAQRLNKALSEGRKIIACGTTSLRVLETVVQNAGDGAIRISEGAGDTALFIYPSYPFKVASGLITNFHLPKTTLVMLTAAFAGQEKLFNAYEEAIRERYRFYSYGDAMLIL</sequence>
<evidence type="ECO:0000256" key="4">
    <source>
        <dbReference type="ARBA" id="ARBA00022490"/>
    </source>
</evidence>
<comment type="catalytic activity">
    <reaction evidence="8 13">
        <text>7-aminomethyl-7-carbaguanosine(34) in tRNA + S-adenosyl-L-methionine = epoxyqueuosine(34) in tRNA + adenine + L-methionine + 2 H(+)</text>
        <dbReference type="Rhea" id="RHEA:32155"/>
        <dbReference type="Rhea" id="RHEA-COMP:10342"/>
        <dbReference type="Rhea" id="RHEA-COMP:18582"/>
        <dbReference type="ChEBI" id="CHEBI:15378"/>
        <dbReference type="ChEBI" id="CHEBI:16708"/>
        <dbReference type="ChEBI" id="CHEBI:57844"/>
        <dbReference type="ChEBI" id="CHEBI:59789"/>
        <dbReference type="ChEBI" id="CHEBI:82833"/>
        <dbReference type="ChEBI" id="CHEBI:194443"/>
        <dbReference type="EC" id="2.4.99.17"/>
    </reaction>
</comment>
<keyword evidence="5 13" id="KW-0808">Transferase</keyword>
<gene>
    <name evidence="13" type="primary">queA</name>
</gene>
<evidence type="ECO:0000256" key="3">
    <source>
        <dbReference type="ARBA" id="ARBA00011245"/>
    </source>
</evidence>
<dbReference type="FunFam" id="2.40.10.240:FF:000002">
    <property type="entry name" value="S-adenosylmethionine:tRNA ribosyltransferase-isomerase"/>
    <property type="match status" value="1"/>
</dbReference>
<evidence type="ECO:0000256" key="12">
    <source>
        <dbReference type="ARBA" id="ARBA00076160"/>
    </source>
</evidence>
<comment type="similarity">
    <text evidence="9 13">Belongs to the QueA family.</text>
</comment>
<protein>
    <recommendedName>
        <fullName evidence="11 13">S-adenosylmethionine:tRNA ribosyltransferase-isomerase</fullName>
        <ecNumber evidence="10 13">2.4.99.17</ecNumber>
    </recommendedName>
    <alternativeName>
        <fullName evidence="12 13">Queuosine biosynthesis protein QueA</fullName>
    </alternativeName>
</protein>
<dbReference type="Gene3D" id="3.40.1780.10">
    <property type="entry name" value="QueA-like"/>
    <property type="match status" value="1"/>
</dbReference>